<keyword evidence="1" id="KW-0472">Membrane</keyword>
<sequence length="269" mass="29863">MEPGAITSSLDVAQMVLYAFWLFFAGLIFYLRREDRREGYPLERDNGALEDHGLIWVPEKPKSFKLAHGPVRETFSGLRDSRSHKLEKRYAFEGSPYDPTGDPMADGVGPAAYAERHDHPDLTIDGAPKILPLRLATSFYPAAEDNDPRGMTVYGADGKEAGVISDLWVDCSEYLARYLEIETTDGGGSLLLPINFARIRGPKGYFARLSGINPVQPGVYVRALRADQFQAVPRTASRDQVTLLEEDKICGFYGGGLLYATPDRMEPLI</sequence>
<dbReference type="Pfam" id="PF03967">
    <property type="entry name" value="PRCH"/>
    <property type="match status" value="1"/>
</dbReference>
<dbReference type="AlphaFoldDB" id="A0A5A7N7D0"/>
<organism evidence="4 5">
    <name type="scientific">Iodidimonas nitroreducens</name>
    <dbReference type="NCBI Taxonomy" id="1236968"/>
    <lineage>
        <taxon>Bacteria</taxon>
        <taxon>Pseudomonadati</taxon>
        <taxon>Pseudomonadota</taxon>
        <taxon>Alphaproteobacteria</taxon>
        <taxon>Iodidimonadales</taxon>
        <taxon>Iodidimonadaceae</taxon>
        <taxon>Iodidimonas</taxon>
    </lineage>
</organism>
<dbReference type="InterPro" id="IPR027275">
    <property type="entry name" value="PRC-brl_dom"/>
</dbReference>
<dbReference type="EMBL" id="BKCN01000008">
    <property type="protein sequence ID" value="GER04211.1"/>
    <property type="molecule type" value="Genomic_DNA"/>
</dbReference>
<dbReference type="InterPro" id="IPR014747">
    <property type="entry name" value="Bac_photo_RC_H_C"/>
</dbReference>
<keyword evidence="1" id="KW-0812">Transmembrane</keyword>
<reference evidence="4 5" key="1">
    <citation type="submission" date="2019-09" db="EMBL/GenBank/DDBJ databases">
        <title>NBRP : Genome information of microbial organism related human and environment.</title>
        <authorList>
            <person name="Hattori M."/>
            <person name="Oshima K."/>
            <person name="Inaba H."/>
            <person name="Suda W."/>
            <person name="Sakamoto M."/>
            <person name="Iino T."/>
            <person name="Kitahara M."/>
            <person name="Oshida Y."/>
            <person name="Iida T."/>
            <person name="Kudo T."/>
            <person name="Itoh T."/>
            <person name="Ohkuma M."/>
        </authorList>
    </citation>
    <scope>NUCLEOTIDE SEQUENCE [LARGE SCALE GENOMIC DNA]</scope>
    <source>
        <strain evidence="4 5">Q-1</strain>
    </source>
</reference>
<feature type="domain" description="PRC-barrel" evidence="3">
    <location>
        <begin position="145"/>
        <end position="197"/>
    </location>
</feature>
<evidence type="ECO:0000259" key="3">
    <source>
        <dbReference type="Pfam" id="PF05239"/>
    </source>
</evidence>
<protein>
    <submittedName>
        <fullName evidence="4">Photosynthetic reaction center subunit H</fullName>
    </submittedName>
</protein>
<dbReference type="GO" id="GO:0030077">
    <property type="term" value="C:plasma membrane light-harvesting complex"/>
    <property type="evidence" value="ECO:0007669"/>
    <property type="project" value="InterPro"/>
</dbReference>
<evidence type="ECO:0000259" key="2">
    <source>
        <dbReference type="Pfam" id="PF03967"/>
    </source>
</evidence>
<dbReference type="Proteomes" id="UP000324996">
    <property type="component" value="Unassembled WGS sequence"/>
</dbReference>
<dbReference type="Gene3D" id="3.90.50.10">
    <property type="entry name" value="Photosynthetic Reaction Center, subunit H, domain 2"/>
    <property type="match status" value="1"/>
</dbReference>
<feature type="transmembrane region" description="Helical" evidence="1">
    <location>
        <begin position="12"/>
        <end position="31"/>
    </location>
</feature>
<dbReference type="SUPFAM" id="SSF81490">
    <property type="entry name" value="Photosystem II reaction centre subunit H, transmembrane region"/>
    <property type="match status" value="1"/>
</dbReference>
<dbReference type="GO" id="GO:0019684">
    <property type="term" value="P:photosynthesis, light reaction"/>
    <property type="evidence" value="ECO:0007669"/>
    <property type="project" value="InterPro"/>
</dbReference>
<dbReference type="Gene3D" id="4.10.540.10">
    <property type="entry name" value="Photosynthetic reaction centre, H subunit, N-terminal domain"/>
    <property type="match status" value="1"/>
</dbReference>
<dbReference type="InterPro" id="IPR037097">
    <property type="entry name" value="Photo_RC_H_N_sf"/>
</dbReference>
<proteinExistence type="predicted"/>
<accession>A0A5A7N7D0</accession>
<dbReference type="Pfam" id="PF05239">
    <property type="entry name" value="PRC"/>
    <property type="match status" value="1"/>
</dbReference>
<evidence type="ECO:0000313" key="5">
    <source>
        <dbReference type="Proteomes" id="UP000324996"/>
    </source>
</evidence>
<dbReference type="SUPFAM" id="SSF50346">
    <property type="entry name" value="PRC-barrel domain"/>
    <property type="match status" value="1"/>
</dbReference>
<evidence type="ECO:0000313" key="4">
    <source>
        <dbReference type="EMBL" id="GER04211.1"/>
    </source>
</evidence>
<keyword evidence="5" id="KW-1185">Reference proteome</keyword>
<feature type="domain" description="Photosynthetic reaction centre H subunit N-terminal" evidence="2">
    <location>
        <begin position="5"/>
        <end position="134"/>
    </location>
</feature>
<name>A0A5A7N7D0_9PROT</name>
<dbReference type="RefSeq" id="WP_042083843.1">
    <property type="nucleotide sequence ID" value="NZ_BKCN01000008.1"/>
</dbReference>
<dbReference type="InterPro" id="IPR015810">
    <property type="entry name" value="Photo_RC_H_N"/>
</dbReference>
<gene>
    <name evidence="4" type="ORF">JCM17846_18930</name>
</gene>
<comment type="caution">
    <text evidence="4">The sequence shown here is derived from an EMBL/GenBank/DDBJ whole genome shotgun (WGS) entry which is preliminary data.</text>
</comment>
<keyword evidence="1" id="KW-1133">Transmembrane helix</keyword>
<dbReference type="NCBIfam" id="TIGR01150">
    <property type="entry name" value="puhA"/>
    <property type="match status" value="1"/>
</dbReference>
<dbReference type="InterPro" id="IPR005652">
    <property type="entry name" value="Photo_RC_H"/>
</dbReference>
<dbReference type="InterPro" id="IPR011033">
    <property type="entry name" value="PRC_barrel-like_sf"/>
</dbReference>
<evidence type="ECO:0000256" key="1">
    <source>
        <dbReference type="SAM" id="Phobius"/>
    </source>
</evidence>